<dbReference type="GO" id="GO:0046872">
    <property type="term" value="F:metal ion binding"/>
    <property type="evidence" value="ECO:0007669"/>
    <property type="project" value="UniProtKB-UniRule"/>
</dbReference>
<keyword evidence="1" id="KW-0158">Chromosome</keyword>
<dbReference type="GO" id="GO:0005634">
    <property type="term" value="C:nucleus"/>
    <property type="evidence" value="ECO:0007669"/>
    <property type="project" value="UniProtKB-SubCell"/>
</dbReference>
<dbReference type="PANTHER" id="PTHR10887:SF433">
    <property type="entry name" value="DNA REPLICATION ATP-DEPENDENT HELICASE_NUCLEASE DNA2"/>
    <property type="match status" value="1"/>
</dbReference>
<dbReference type="GO" id="GO:0033567">
    <property type="term" value="P:DNA replication, Okazaki fragment processing"/>
    <property type="evidence" value="ECO:0007669"/>
    <property type="project" value="UniProtKB-UniRule"/>
</dbReference>
<dbReference type="InterPro" id="IPR011604">
    <property type="entry name" value="PDDEXK-like_dom_sf"/>
</dbReference>
<dbReference type="GO" id="GO:0071932">
    <property type="term" value="P:replication fork reversal"/>
    <property type="evidence" value="ECO:0007669"/>
    <property type="project" value="TreeGrafter"/>
</dbReference>
<dbReference type="PANTHER" id="PTHR10887">
    <property type="entry name" value="DNA2/NAM7 HELICASE FAMILY"/>
    <property type="match status" value="1"/>
</dbReference>
<dbReference type="Proteomes" id="UP000675881">
    <property type="component" value="Chromosome 2"/>
</dbReference>
<dbReference type="EC" id="3.1.-.-" evidence="1"/>
<keyword evidence="1" id="KW-0235">DNA replication</keyword>
<dbReference type="InterPro" id="IPR045055">
    <property type="entry name" value="DNA2/NAM7-like"/>
</dbReference>
<keyword evidence="1" id="KW-0234">DNA repair</keyword>
<keyword evidence="6" id="KW-1185">Reference proteome</keyword>
<reference evidence="5" key="1">
    <citation type="submission" date="2021-02" db="EMBL/GenBank/DDBJ databases">
        <authorList>
            <person name="Bekaert M."/>
        </authorList>
    </citation>
    <scope>NUCLEOTIDE SEQUENCE</scope>
    <source>
        <strain evidence="5">IoA-00</strain>
    </source>
</reference>
<evidence type="ECO:0000259" key="3">
    <source>
        <dbReference type="Pfam" id="PF13087"/>
    </source>
</evidence>
<dbReference type="GO" id="GO:0005737">
    <property type="term" value="C:cytoplasm"/>
    <property type="evidence" value="ECO:0007669"/>
    <property type="project" value="TreeGrafter"/>
</dbReference>
<dbReference type="OrthoDB" id="306218at2759"/>
<organism evidence="5 6">
    <name type="scientific">Lepeophtheirus salmonis</name>
    <name type="common">Salmon louse</name>
    <name type="synonym">Caligus salmonis</name>
    <dbReference type="NCBI Taxonomy" id="72036"/>
    <lineage>
        <taxon>Eukaryota</taxon>
        <taxon>Metazoa</taxon>
        <taxon>Ecdysozoa</taxon>
        <taxon>Arthropoda</taxon>
        <taxon>Crustacea</taxon>
        <taxon>Multicrustacea</taxon>
        <taxon>Hexanauplia</taxon>
        <taxon>Copepoda</taxon>
        <taxon>Siphonostomatoida</taxon>
        <taxon>Caligidae</taxon>
        <taxon>Lepeophtheirus</taxon>
    </lineage>
</organism>
<keyword evidence="1" id="KW-0511">Multifunctional enzyme</keyword>
<keyword evidence="1" id="KW-0547">Nucleotide-binding</keyword>
<comment type="catalytic activity">
    <reaction evidence="1">
        <text>ATP + H2O = ADP + phosphate + H(+)</text>
        <dbReference type="Rhea" id="RHEA:13065"/>
        <dbReference type="ChEBI" id="CHEBI:15377"/>
        <dbReference type="ChEBI" id="CHEBI:15378"/>
        <dbReference type="ChEBI" id="CHEBI:30616"/>
        <dbReference type="ChEBI" id="CHEBI:43474"/>
        <dbReference type="ChEBI" id="CHEBI:456216"/>
        <dbReference type="EC" id="3.6.4.12"/>
    </reaction>
</comment>
<accession>A0A7R8H4U2</accession>
<proteinExistence type="inferred from homology"/>
<dbReference type="Gene3D" id="3.90.320.10">
    <property type="match status" value="1"/>
</dbReference>
<evidence type="ECO:0000256" key="1">
    <source>
        <dbReference type="RuleBase" id="RU367041"/>
    </source>
</evidence>
<feature type="domain" description="DNA2/NAM7 helicase helicase" evidence="2">
    <location>
        <begin position="374"/>
        <end position="433"/>
    </location>
</feature>
<name>A0A7R8H4U2_LEPSM</name>
<dbReference type="SUPFAM" id="SSF52540">
    <property type="entry name" value="P-loop containing nucleoside triphosphate hydrolases"/>
    <property type="match status" value="1"/>
</dbReference>
<keyword evidence="1" id="KW-0347">Helicase</keyword>
<dbReference type="GO" id="GO:0005524">
    <property type="term" value="F:ATP binding"/>
    <property type="evidence" value="ECO:0007669"/>
    <property type="project" value="UniProtKB-UniRule"/>
</dbReference>
<evidence type="ECO:0000259" key="4">
    <source>
        <dbReference type="Pfam" id="PF21123"/>
    </source>
</evidence>
<keyword evidence="1" id="KW-0540">Nuclease</keyword>
<keyword evidence="1" id="KW-0227">DNA damage</keyword>
<feature type="domain" description="DNA2/NAM7 helicase-like C-terminal" evidence="3">
    <location>
        <begin position="527"/>
        <end position="635"/>
    </location>
</feature>
<dbReference type="EC" id="3.6.4.12" evidence="1"/>
<dbReference type="InterPro" id="IPR048459">
    <property type="entry name" value="DNA2_Rift"/>
</dbReference>
<dbReference type="Pfam" id="PF13087">
    <property type="entry name" value="AAA_12"/>
    <property type="match status" value="1"/>
</dbReference>
<dbReference type="GO" id="GO:0017116">
    <property type="term" value="F:single-stranded DNA helicase activity"/>
    <property type="evidence" value="ECO:0007669"/>
    <property type="project" value="UniProtKB-UniRule"/>
</dbReference>
<dbReference type="GO" id="GO:0017108">
    <property type="term" value="F:5'-flap endonuclease activity"/>
    <property type="evidence" value="ECO:0007669"/>
    <property type="project" value="UniProtKB-UniRule"/>
</dbReference>
<protein>
    <recommendedName>
        <fullName evidence="1">DNA replication ATP-dependent helicase/nuclease</fullName>
        <ecNumber evidence="1">3.1.-.-</ecNumber>
        <ecNumber evidence="1">3.6.4.12</ecNumber>
    </recommendedName>
</protein>
<feature type="domain" description="DNA2/NAM7 helicase helicase" evidence="2">
    <location>
        <begin position="454"/>
        <end position="518"/>
    </location>
</feature>
<dbReference type="AlphaFoldDB" id="A0A7R8H4U2"/>
<evidence type="ECO:0000313" key="5">
    <source>
        <dbReference type="EMBL" id="CAF2865965.1"/>
    </source>
</evidence>
<dbReference type="Gene3D" id="3.40.50.300">
    <property type="entry name" value="P-loop containing nucleotide triphosphate hydrolases"/>
    <property type="match status" value="3"/>
</dbReference>
<dbReference type="GO" id="GO:0005694">
    <property type="term" value="C:chromosome"/>
    <property type="evidence" value="ECO:0007669"/>
    <property type="project" value="UniProtKB-SubCell"/>
</dbReference>
<dbReference type="Pfam" id="PF13086">
    <property type="entry name" value="AAA_11"/>
    <property type="match status" value="2"/>
</dbReference>
<dbReference type="InterPro" id="IPR041677">
    <property type="entry name" value="DNA2/NAM7_AAA_11"/>
</dbReference>
<dbReference type="GO" id="GO:0006281">
    <property type="term" value="P:DNA repair"/>
    <property type="evidence" value="ECO:0007669"/>
    <property type="project" value="UniProtKB-KW"/>
</dbReference>
<evidence type="ECO:0000313" key="6">
    <source>
        <dbReference type="Proteomes" id="UP000675881"/>
    </source>
</evidence>
<keyword evidence="1" id="KW-0004">4Fe-4S</keyword>
<keyword evidence="1" id="KW-0238">DNA-binding</keyword>
<dbReference type="Pfam" id="PF21123">
    <property type="entry name" value="Dna2_Rift"/>
    <property type="match status" value="1"/>
</dbReference>
<evidence type="ECO:0000259" key="2">
    <source>
        <dbReference type="Pfam" id="PF13086"/>
    </source>
</evidence>
<dbReference type="InterPro" id="IPR041679">
    <property type="entry name" value="DNA2/NAM7-like_C"/>
</dbReference>
<keyword evidence="1" id="KW-0539">Nucleus</keyword>
<comment type="function">
    <text evidence="1">Key enzyme involved in DNA replication and DNA repair. Involved in Okazaki fragments processing by cleaving long flaps that escape FEN1: flaps that are longer than 27 nucleotides are coated by replication protein A complex (RPA), leading to recruit DNA2 which cleaves the flap until it is too short to bind RPA and becomes a substrate for FEN1. Also involved in 5'-end resection of DNA during double-strand break (DSB) repair by mediating the cleavage of 5'-ssDNA.</text>
</comment>
<dbReference type="InterPro" id="IPR027417">
    <property type="entry name" value="P-loop_NTPase"/>
</dbReference>
<dbReference type="EMBL" id="HG994581">
    <property type="protein sequence ID" value="CAF2865965.1"/>
    <property type="molecule type" value="Genomic_DNA"/>
</dbReference>
<dbReference type="GO" id="GO:0051539">
    <property type="term" value="F:4 iron, 4 sulfur cluster binding"/>
    <property type="evidence" value="ECO:0007669"/>
    <property type="project" value="UniProtKB-UniRule"/>
</dbReference>
<sequence length="636" mass="71921">MPHILFFIERYVKEEKNVKPPEQAFAPISRKAPSLPPSKWPGSVERKVDLTLKVKLKTRDKRGRLNKIMPLELKTGRPSGSAEHRGQVIMYSMIMSERRDDPESGLLLYLRNSSLMEVNAGIHEMRGLVQLRNQLVSHLLNLNYKDLPEPINLKTACEKCPHLIACTASIGDQNFGESHAMHVLIPDSLKHLTKEELNFFDRWNKMISFETYENRSSSRQKDLWLKLPEERKKNNQALDNLTLIRENDMKHSFRGDMANLSNPPFAIGETILVSTKNAIALAQGTVYRIGTEVIEVILDRNLYKDQEWKNCIFCIDKYEYVPSSAALVNLAKLMSDTEESKKLRSLIIDKRQVEFLQGLPKEVAINAKPILKTLNRVQQKAIFKTLMAKDNICLKGMPGTGKTTLIVALIRLLAMTMKKSVLLTSYTNTAVDNEDAPGSTPGFYNHMFESQTEFEDKLVVGTTCLGLNHPAITSRRFDYCILDEAGQASLLSSVGPLFHAKVFILVGDPEQLRPVVRSVQARSLGMSESIFSLMERENNVIPLTLQYRMNSRITECANFLTYKGELECGNTQVASNILKEDHSHDSDPSWVKSALDPSLHQSIVFLDTGSRGVESRHGSYGITNTHECEIIEQLFK</sequence>
<keyword evidence="1" id="KW-0479">Metal-binding</keyword>
<keyword evidence="1" id="KW-0067">ATP-binding</keyword>
<comment type="similarity">
    <text evidence="1">Belongs to the DNA2/NAM7 helicase family.</text>
</comment>
<comment type="subcellular location">
    <subcellularLocation>
        <location evidence="1">Nucleus</location>
    </subcellularLocation>
    <subcellularLocation>
        <location evidence="1">Chromosome</location>
    </subcellularLocation>
</comment>
<dbReference type="GO" id="GO:0003677">
    <property type="term" value="F:DNA binding"/>
    <property type="evidence" value="ECO:0007669"/>
    <property type="project" value="UniProtKB-UniRule"/>
</dbReference>
<keyword evidence="1 5" id="KW-0378">Hydrolase</keyword>
<keyword evidence="1" id="KW-0411">Iron-sulfur</keyword>
<gene>
    <name evidence="5" type="ORF">LSAA_6880</name>
</gene>
<feature type="domain" description="DNA2 rift barrel" evidence="4">
    <location>
        <begin position="240"/>
        <end position="318"/>
    </location>
</feature>
<keyword evidence="1" id="KW-0408">Iron</keyword>